<dbReference type="Pfam" id="PF18998">
    <property type="entry name" value="Flg_new_2"/>
    <property type="match status" value="1"/>
</dbReference>
<dbReference type="PANTHER" id="PTHR24273">
    <property type="entry name" value="FI04643P-RELATED"/>
    <property type="match status" value="1"/>
</dbReference>
<feature type="non-terminal residue" evidence="4">
    <location>
        <position position="1"/>
    </location>
</feature>
<gene>
    <name evidence="4" type="ORF">ESV85_20330</name>
</gene>
<dbReference type="Pfam" id="PF07705">
    <property type="entry name" value="CARDB"/>
    <property type="match status" value="6"/>
</dbReference>
<dbReference type="InterPro" id="IPR025667">
    <property type="entry name" value="SprB_repeat"/>
</dbReference>
<dbReference type="SUPFAM" id="SSF49299">
    <property type="entry name" value="PKD domain"/>
    <property type="match status" value="1"/>
</dbReference>
<dbReference type="PROSITE" id="PS50093">
    <property type="entry name" value="PKD"/>
    <property type="match status" value="1"/>
</dbReference>
<dbReference type="InterPro" id="IPR013783">
    <property type="entry name" value="Ig-like_fold"/>
</dbReference>
<evidence type="ECO:0000259" key="3">
    <source>
        <dbReference type="PROSITE" id="PS50825"/>
    </source>
</evidence>
<evidence type="ECO:0000313" key="5">
    <source>
        <dbReference type="Proteomes" id="UP000321935"/>
    </source>
</evidence>
<dbReference type="Pfam" id="PF13573">
    <property type="entry name" value="SprB"/>
    <property type="match status" value="1"/>
</dbReference>
<dbReference type="InterPro" id="IPR011050">
    <property type="entry name" value="Pectin_lyase_fold/virulence"/>
</dbReference>
<feature type="domain" description="HYR" evidence="3">
    <location>
        <begin position="2441"/>
        <end position="2523"/>
    </location>
</feature>
<dbReference type="PROSITE" id="PS50825">
    <property type="entry name" value="HYR"/>
    <property type="match status" value="4"/>
</dbReference>
<evidence type="ECO:0000256" key="1">
    <source>
        <dbReference type="ARBA" id="ARBA00022737"/>
    </source>
</evidence>
<dbReference type="Gene3D" id="2.60.40.10">
    <property type="entry name" value="Immunoglobulins"/>
    <property type="match status" value="8"/>
</dbReference>
<dbReference type="InterPro" id="IPR035986">
    <property type="entry name" value="PKD_dom_sf"/>
</dbReference>
<dbReference type="InterPro" id="IPR021655">
    <property type="entry name" value="Put_metal-bd"/>
</dbReference>
<dbReference type="Pfam" id="PF11617">
    <property type="entry name" value="Cu-binding_MopE"/>
    <property type="match status" value="2"/>
</dbReference>
<dbReference type="Proteomes" id="UP000321935">
    <property type="component" value="Unassembled WGS sequence"/>
</dbReference>
<dbReference type="InterPro" id="IPR026444">
    <property type="entry name" value="Secre_tail"/>
</dbReference>
<evidence type="ECO:0000259" key="2">
    <source>
        <dbReference type="PROSITE" id="PS50093"/>
    </source>
</evidence>
<feature type="domain" description="HYR" evidence="3">
    <location>
        <begin position="2023"/>
        <end position="2105"/>
    </location>
</feature>
<proteinExistence type="predicted"/>
<feature type="domain" description="PKD" evidence="2">
    <location>
        <begin position="2880"/>
        <end position="2963"/>
    </location>
</feature>
<dbReference type="SMART" id="SM00089">
    <property type="entry name" value="PKD"/>
    <property type="match status" value="2"/>
</dbReference>
<sequence length="3372" mass="361134">ATAGSPALIANNHIHSKAGSYSVYFAANQYQSFYHNNINTTGGAQGLYYSGSGAAGNKIKNNIFKSNTGYAVNVANSTGLDEMDYNDFFTSGVYLGRWLTSNVSDLTAWKTASNKDTNSLNVDPQYVSATDLLAQSPSLTEAGVDLTQVVSVDIDGNPRTAPVSIGANEFAIAGEPLIGDYTLDPAGSGARNFTSFAAASEALTLNGIAGAVRFLIADGTYTGQVNLGSVSGTSDTFTITFESANENPDLVLISHTVDYTLKLDNGEHYIFRNLTFETSGIAQVIQVRNRATDLLFEGLKIQSPVSTGTSTSKKALDIAPSFGQNIRVLNNTITGGVYGIYITSNGSNNRMSGTLVSGNTLNEIGFRGIYLNNQLNPEITGNTLNTSSTEDQISIYAENVSEGLLVKNNRVVSGKGNALRLVNIAGSASISNLVYNNFFYSEGPNRAVYLSTSSYLQFYHNSIWNQSAGAALEYVSGGNNNKFINNIFQSGTGYALKLSTISAIEESNFNNLFTAGSNLGIWGNTIVSNLATWRSTSSKDLNSVTVNSDFFSSSNLIPQNEALAANGFDLTAIVSEDIESNPRTLPVSVGAVEFTAVNGLDISVNEIIDPSSDCTLTAEEAVSIRIENVGTTFAENLVVAFSINGTEIVQETLPVGIVLSPGEIYAYTFTQKADLSSKGDYQIAAYLVGTDENSINDRAEKNITHYPDIVASVTPDQTICKNVTTTLVATGGTSYRWSNGATSSSIIVSPTESTDYSVIVTNGNGCSVELFITVEVADIPTLAFVGDEGYESDFVSPTVGTNETDFVFRVMYSEVNGSLPDSGYPKVVMTSALETLEFSMLEEDAADTDITDGKVYTVTVSGLTNDADWNTQIRASNEGGCFASPLFSNRPLVTTDFLDIAIFANDILFSDDEPAIGETFTITAKITNTSDYLAENFDIYIFDDQTLIKTDQISSVGAQSFTNYSFDYAFTGSGFHEVKVVLDSAQNLLEKNELNNFAIRFYALPEGISVSANTNKSTYVVGENVTITGLASFIGLDPAVTPKVKNAVVRWVVSDGRIRTTYTSSQGTFNTTFSGFPVTGNYTVSGEVDDGRFVKSFGPLAVSVVEDPNITLKPDLVSDISVNFGPRNYFLAGETVTGTAKVINEGDAIAENFVVRYSSCDGLLGEFVVTSLNPGEFIEYPFTTILTTINACSGPNCFVQMIVDPFNQVSEKIEYNNTTTQSFRNYSSTPELSPVIYGNTTFNLEDSYAFSIRVNNNGGISTPSTVNANVYLDGVLFDSRAVPVINRCGAANFSLSNLFTTTEDHVIVVKVDEPIGSGEIVEGDETNNVYTKTITYLPKKPDLRTSNYLLSVSPKLPLPGQSFTITAKFSNNGYTDVLDSFENKFTIVENGIERTETSIYSGGMAKGKIDSVQLVSSIAAYGNHNLSFKTDNLNEIEEVSESNNLATVPLCVDLSPSIISVSGVWRGGFQVYTVQNLYAYIQNTGLFIPNNVNVRFYLDNDLIGETFINEVPSSYTGYGNLVSIPHIFTEAGTFTLKVVVDETGDFTECNETDNSYSKQITINTPGPDLRVLVPYISPSKINPDLGEQINVFVSFDNIGIVPSGPFKVRLNVDGVQLGDDVLVSGVAAGEDGTVAITQPYSSAIGGLKNLEAIIDVEEVLDDANRLNNTAIRSIFVGDAPNLYFEGIVLSSDCPANGELITVDLTVGNEGDIGTEGTLILYHKIGAELQEIGRQQVNVGPKSTEIAIFEVTVLSNTFELYAEISDAYPYEYNLDDNSITKGYCENLQFTLTSSVVGSGLIRRSPNENNFDADSQVVLTAVPAVGWIFKQWLGDASGTSDEVTLTMDSNKDVIAEFEEIFRIDVNITNESCVDAANGKLEVIVFAGTGPYTFELYKEAILISTSSLPLFENLSAGIYEVKVIDSNANIVSEFAEIVVSDLEAPTINVKQNITVYLNDLGSGTLTVAMVENGSVDNCGIAEYYFGDGVSTIDFDCSNVGSENLVNYKVVDTNGNVTTKVVSIIVFDQVLPTITNVPADIVVDNDAGTCDAVVTWTAPDATDNCGIDTFTSNILPGATFPVGETTVTYTATDIHGNEETASFTVTVTDNQLPVITTNGNQNLVTEAGLCEASFTATASAADNCSVGEPTGVRSDELELTDAYPVGETTITWNVSDVNGNAADAVIQTITVTDNQLPEITTNGNKNLVAGVGLCEASFTATASASDNCSVGEPTGVRSDELELTDAYPVGETTITWNVSDVNGNAADAVIQTITVTDNQLPVITTNGNQNLVTEAGLCEASFTATASATDNCSVGDPTGVRSDELELTDAYPVGETTITWNVSDVNGNAADAVIQTITVTDNQLPVITCPADISTTVGFGETGKVINYDLPIATDNCGIASLELISGQATGTFFPLGSTIVIYQATDVSGKIRECSFTVNITESDDNEDPIISDCPSGITVKIDPENCGALVSWTEPTATDNSGSVILTSNLEPGTIFPVGVTTVIYTAIDGAGNEATCSFNVTVTDSEIPVITTNGDQILVAEAGLCEARFTAIVSAADNCSVGEPTGVRSDELELTDAYPVGETTITWNVSDVNGNAANTVIQTITVTDSEKPMITNVPENIVVNNAEGACGAVVSWIEPDASDNCGIETFESNLVNGSVFDVGTTTVTYLAKDIHGNEETVSFTVKVNDAELPTVITRNRTFNINEGETLTLTEQDVNDGSFDNCGILSLMLDKYTFSSLEDGDNIVVLTATDVNGNDNSATAIVTITLNEIDLDGDGFTISEGDCDDSNKTVYPGAPEVCDGIDNDCDGFVDDEDSDAVGLTYYLDQDGDGYGDASNSIESCAVPPGYVANADDCDDSDELKNPGIAGSCNSDPCSEVLEIISISGPLDPNAVNTEIRVSAIVNGSIVEAYWDWDDGTITSITDFNSDFSADHSYVDAGVYQITLFVKDECGREIDRSTDLAVIYDPEGGFVTGGGTIWSPKGAYLQDLNAEGRANFGFVAKYRKGSNKVDGNTEFQFKNGGLNFNSSSYDDMSLVIAGYKALYKGHGTINGQTGYSFMVSTVDGGKKDVTEVDKFRIKIWQSATSEIIYDNQFGASDKDDATTDLTGGSIVIHNPQKGKNKSINSSELVVVNWNTSQKVLENKLAEILIEFPQKTVLWDMDQYDPILEGVQFVEGVLTDLELDGLPENVQVSLLVLEKPSPTDILLSNVIIPIDVAEGDIIAVLETVDSADDIHTYELESDSNFKIEENRLIWKGVEDELNSTTIQISSRDIVGNVFTKEFELFKETQENSVLVYPNPATTETNVKIDISQPSIIHLKVFDATGRLVFEESGDYEKGFIKTIDLRTLSNGLYQIQVQINFQTITRKLIKNN</sequence>
<dbReference type="InterPro" id="IPR006626">
    <property type="entry name" value="PbH1"/>
</dbReference>
<dbReference type="Pfam" id="PF00801">
    <property type="entry name" value="PKD"/>
    <property type="match status" value="1"/>
</dbReference>
<dbReference type="NCBIfam" id="TIGR04183">
    <property type="entry name" value="Por_Secre_tail"/>
    <property type="match status" value="1"/>
</dbReference>
<dbReference type="InterPro" id="IPR003410">
    <property type="entry name" value="HYR_dom"/>
</dbReference>
<dbReference type="Pfam" id="PF18962">
    <property type="entry name" value="Por_Secre_tail"/>
    <property type="match status" value="1"/>
</dbReference>
<dbReference type="Pfam" id="PF02494">
    <property type="entry name" value="HYR"/>
    <property type="match status" value="4"/>
</dbReference>
<dbReference type="EMBL" id="VORW01000025">
    <property type="protein sequence ID" value="TXE03445.1"/>
    <property type="molecule type" value="Genomic_DNA"/>
</dbReference>
<feature type="domain" description="HYR" evidence="3">
    <location>
        <begin position="2356"/>
        <end position="2439"/>
    </location>
</feature>
<dbReference type="SUPFAM" id="SSF51126">
    <property type="entry name" value="Pectin lyase-like"/>
    <property type="match status" value="1"/>
</dbReference>
<reference evidence="4 5" key="1">
    <citation type="submission" date="2019-08" db="EMBL/GenBank/DDBJ databases">
        <title>Genomes sequence of Algoriphagus aquimarinus ACAM450.</title>
        <authorList>
            <person name="Bowman J.P."/>
        </authorList>
    </citation>
    <scope>NUCLEOTIDE SEQUENCE [LARGE SCALE GENOMIC DNA]</scope>
    <source>
        <strain evidence="4 5">ACAM 450</strain>
    </source>
</reference>
<dbReference type="OrthoDB" id="599464at2"/>
<keyword evidence="1" id="KW-0677">Repeat</keyword>
<evidence type="ECO:0000313" key="4">
    <source>
        <dbReference type="EMBL" id="TXE03445.1"/>
    </source>
</evidence>
<comment type="caution">
    <text evidence="4">The sequence shown here is derived from an EMBL/GenBank/DDBJ whole genome shotgun (WGS) entry which is preliminary data.</text>
</comment>
<dbReference type="InterPro" id="IPR044060">
    <property type="entry name" value="Bacterial_rp_domain"/>
</dbReference>
<dbReference type="InterPro" id="IPR000601">
    <property type="entry name" value="PKD_dom"/>
</dbReference>
<dbReference type="PANTHER" id="PTHR24273:SF32">
    <property type="entry name" value="HYALIN"/>
    <property type="match status" value="1"/>
</dbReference>
<name>A0A5C7AEL8_9BACT</name>
<organism evidence="4 5">
    <name type="scientific">Algoriphagus aquimarinus</name>
    <dbReference type="NCBI Taxonomy" id="237018"/>
    <lineage>
        <taxon>Bacteria</taxon>
        <taxon>Pseudomonadati</taxon>
        <taxon>Bacteroidota</taxon>
        <taxon>Cytophagia</taxon>
        <taxon>Cytophagales</taxon>
        <taxon>Cyclobacteriaceae</taxon>
        <taxon>Algoriphagus</taxon>
    </lineage>
</organism>
<protein>
    <submittedName>
        <fullName evidence="4">HYR domain-containing protein</fullName>
    </submittedName>
</protein>
<dbReference type="InterPro" id="IPR011635">
    <property type="entry name" value="CARDB"/>
</dbReference>
<feature type="domain" description="HYR" evidence="3">
    <location>
        <begin position="2606"/>
        <end position="2688"/>
    </location>
</feature>
<dbReference type="SMART" id="SM00710">
    <property type="entry name" value="PbH1"/>
    <property type="match status" value="7"/>
</dbReference>
<dbReference type="InterPro" id="IPR022409">
    <property type="entry name" value="PKD/Chitinase_dom"/>
</dbReference>
<accession>A0A5C7AEL8</accession>